<dbReference type="Proteomes" id="UP000504607">
    <property type="component" value="Unplaced"/>
</dbReference>
<dbReference type="Pfam" id="PF02519">
    <property type="entry name" value="Auxin_inducible"/>
    <property type="match status" value="1"/>
</dbReference>
<evidence type="ECO:0000313" key="2">
    <source>
        <dbReference type="Proteomes" id="UP000504607"/>
    </source>
</evidence>
<comment type="similarity">
    <text evidence="1">Belongs to the ARG7 family.</text>
</comment>
<name>A0A6J0PBI6_ELAGV</name>
<proteinExistence type="inferred from homology"/>
<organism evidence="2 3">
    <name type="scientific">Elaeis guineensis var. tenera</name>
    <name type="common">Oil palm</name>
    <dbReference type="NCBI Taxonomy" id="51953"/>
    <lineage>
        <taxon>Eukaryota</taxon>
        <taxon>Viridiplantae</taxon>
        <taxon>Streptophyta</taxon>
        <taxon>Embryophyta</taxon>
        <taxon>Tracheophyta</taxon>
        <taxon>Spermatophyta</taxon>
        <taxon>Magnoliopsida</taxon>
        <taxon>Liliopsida</taxon>
        <taxon>Arecaceae</taxon>
        <taxon>Arecoideae</taxon>
        <taxon>Cocoseae</taxon>
        <taxon>Elaeidinae</taxon>
        <taxon>Elaeis</taxon>
    </lineage>
</organism>
<reference evidence="3" key="1">
    <citation type="submission" date="2025-08" db="UniProtKB">
        <authorList>
            <consortium name="RefSeq"/>
        </authorList>
    </citation>
    <scope>IDENTIFICATION</scope>
</reference>
<dbReference type="InterPro" id="IPR003676">
    <property type="entry name" value="SAUR_fam"/>
</dbReference>
<evidence type="ECO:0000256" key="1">
    <source>
        <dbReference type="ARBA" id="ARBA00006974"/>
    </source>
</evidence>
<dbReference type="PANTHER" id="PTHR31374:SF29">
    <property type="entry name" value="SAUR-LIKE AUXIN-RESPONSIVE PROTEIN FAMILY"/>
    <property type="match status" value="1"/>
</dbReference>
<accession>A0A6J0PBI6</accession>
<gene>
    <name evidence="3" type="primary">LOC109505080</name>
</gene>
<evidence type="ECO:0000313" key="3">
    <source>
        <dbReference type="RefSeq" id="XP_019702561.1"/>
    </source>
</evidence>
<keyword evidence="2" id="KW-1185">Reference proteome</keyword>
<dbReference type="RefSeq" id="XP_019702561.1">
    <property type="nucleotide sequence ID" value="XM_019847002.2"/>
</dbReference>
<sequence>MRGEEKYHHLQHHHQNHHLLRSFHLHAMHLGHRHGHEKGKSPATTMPPKGWVGIRVGQEGEEQQRFEVPVDYLKHPLFMALLHQAKEEFGYEQSGAITIPCGVDHFRHVRDTINRDSAATAAAHHHSHLPHLAGCFGA</sequence>
<dbReference type="AlphaFoldDB" id="A0A6J0PBI6"/>
<dbReference type="GeneID" id="109505080"/>
<dbReference type="PANTHER" id="PTHR31374">
    <property type="entry name" value="AUXIN-INDUCED PROTEIN-LIKE-RELATED"/>
    <property type="match status" value="1"/>
</dbReference>
<dbReference type="GO" id="GO:0009733">
    <property type="term" value="P:response to auxin"/>
    <property type="evidence" value="ECO:0007669"/>
    <property type="project" value="InterPro"/>
</dbReference>
<dbReference type="FunCoup" id="A0A6J0PBI6">
    <property type="interactions" value="42"/>
</dbReference>
<dbReference type="KEGG" id="egu:109505080"/>
<dbReference type="InParanoid" id="A0A6J0PBI6"/>
<dbReference type="OrthoDB" id="1026046at2759"/>
<protein>
    <submittedName>
        <fullName evidence="3">Auxin-responsive protein SAUR32</fullName>
    </submittedName>
</protein>